<evidence type="ECO:0000313" key="2">
    <source>
        <dbReference type="Proteomes" id="UP000076587"/>
    </source>
</evidence>
<accession>A0A167C8Q8</accession>
<comment type="caution">
    <text evidence="1">The sequence shown here is derived from an EMBL/GenBank/DDBJ whole genome shotgun (WGS) entry which is preliminary data.</text>
</comment>
<gene>
    <name evidence="1" type="ORF">N482_09880</name>
</gene>
<organism evidence="1 2">
    <name type="scientific">Pseudoalteromonas luteoviolacea NCIMB 1942</name>
    <dbReference type="NCBI Taxonomy" id="1365253"/>
    <lineage>
        <taxon>Bacteria</taxon>
        <taxon>Pseudomonadati</taxon>
        <taxon>Pseudomonadota</taxon>
        <taxon>Gammaproteobacteria</taxon>
        <taxon>Alteromonadales</taxon>
        <taxon>Pseudoalteromonadaceae</taxon>
        <taxon>Pseudoalteromonas</taxon>
    </lineage>
</organism>
<evidence type="ECO:0000313" key="1">
    <source>
        <dbReference type="EMBL" id="KZN47376.1"/>
    </source>
</evidence>
<dbReference type="OrthoDB" id="9927328at2"/>
<reference evidence="1 2" key="1">
    <citation type="submission" date="2013-07" db="EMBL/GenBank/DDBJ databases">
        <title>Comparative Genomic and Metabolomic Analysis of Twelve Strains of Pseudoalteromonas luteoviolacea.</title>
        <authorList>
            <person name="Vynne N.G."/>
            <person name="Mansson M."/>
            <person name="Gram L."/>
        </authorList>
    </citation>
    <scope>NUCLEOTIDE SEQUENCE [LARGE SCALE GENOMIC DNA]</scope>
    <source>
        <strain evidence="1 2">NCIMB 1942</strain>
    </source>
</reference>
<dbReference type="AlphaFoldDB" id="A0A167C8Q8"/>
<proteinExistence type="predicted"/>
<dbReference type="PATRIC" id="fig|1365253.3.peg.2403"/>
<dbReference type="Proteomes" id="UP000076587">
    <property type="component" value="Unassembled WGS sequence"/>
</dbReference>
<sequence length="52" mass="5850">MKIKLKNCNFPKLSITSTEDKALEAMCIAGGIRARLTLWFDDGDLSNATQYR</sequence>
<dbReference type="EMBL" id="AUXT01000156">
    <property type="protein sequence ID" value="KZN47376.1"/>
    <property type="molecule type" value="Genomic_DNA"/>
</dbReference>
<protein>
    <submittedName>
        <fullName evidence="1">Uncharacterized protein</fullName>
    </submittedName>
</protein>
<name>A0A167C8Q8_9GAMM</name>
<dbReference type="RefSeq" id="WP_155730563.1">
    <property type="nucleotide sequence ID" value="NZ_AUXT01000156.1"/>
</dbReference>